<evidence type="ECO:0000313" key="1">
    <source>
        <dbReference type="EMBL" id="MDR6223037.1"/>
    </source>
</evidence>
<reference evidence="1 2" key="1">
    <citation type="submission" date="2023-07" db="EMBL/GenBank/DDBJ databases">
        <title>Genomic Encyclopedia of Type Strains, Phase IV (KMG-IV): sequencing the most valuable type-strain genomes for metagenomic binning, comparative biology and taxonomic classification.</title>
        <authorList>
            <person name="Goeker M."/>
        </authorList>
    </citation>
    <scope>NUCLEOTIDE SEQUENCE [LARGE SCALE GENOMIC DNA]</scope>
    <source>
        <strain evidence="1 2">DSM 17273</strain>
    </source>
</reference>
<gene>
    <name evidence="1" type="ORF">J2750_001499</name>
</gene>
<accession>A0AA90TZV0</accession>
<dbReference type="Proteomes" id="UP001185015">
    <property type="component" value="Unassembled WGS sequence"/>
</dbReference>
<keyword evidence="2" id="KW-1185">Reference proteome</keyword>
<organism evidence="1 2">
    <name type="scientific">Methanococcoides alaskense</name>
    <dbReference type="NCBI Taxonomy" id="325778"/>
    <lineage>
        <taxon>Archaea</taxon>
        <taxon>Methanobacteriati</taxon>
        <taxon>Methanobacteriota</taxon>
        <taxon>Stenosarchaea group</taxon>
        <taxon>Methanomicrobia</taxon>
        <taxon>Methanosarcinales</taxon>
        <taxon>Methanosarcinaceae</taxon>
        <taxon>Methanococcoides</taxon>
    </lineage>
</organism>
<evidence type="ECO:0008006" key="3">
    <source>
        <dbReference type="Google" id="ProtNLM"/>
    </source>
</evidence>
<name>A0AA90TZV0_9EURY</name>
<sequence length="240" mass="28310">MGKTVNIAIMQPYFLPYIGYWQLINAVDKFVVYDNIQFTKKSWIRRNRILQNGKDFLFTIPLKSGSDYLDIRERLISDKYFDTDADKFIRKMRDGYRKAPYFNEAMPSIEKCIRCDEKNLFTFIWNSIKTISEYLEIHTEIIISSQVEMDHLLKGQERVLEICRHLSATSYINAIGGLELYDKETFEAKGIELKFIKSETGEYDQFGNEFVPNLSIIDVMMFNSKNDIKKMLGMYDIIRN</sequence>
<dbReference type="RefSeq" id="WP_270095976.1">
    <property type="nucleotide sequence ID" value="NZ_JAQFFK010000003.1"/>
</dbReference>
<protein>
    <recommendedName>
        <fullName evidence="3">WbqC-like protein family protein</fullName>
    </recommendedName>
</protein>
<dbReference type="InterPro" id="IPR014985">
    <property type="entry name" value="WbqC"/>
</dbReference>
<dbReference type="AlphaFoldDB" id="A0AA90TZV0"/>
<evidence type="ECO:0000313" key="2">
    <source>
        <dbReference type="Proteomes" id="UP001185015"/>
    </source>
</evidence>
<dbReference type="Pfam" id="PF08889">
    <property type="entry name" value="WbqC"/>
    <property type="match status" value="1"/>
</dbReference>
<comment type="caution">
    <text evidence="1">The sequence shown here is derived from an EMBL/GenBank/DDBJ whole genome shotgun (WGS) entry which is preliminary data.</text>
</comment>
<dbReference type="EMBL" id="JAVDQI010000005">
    <property type="protein sequence ID" value="MDR6223037.1"/>
    <property type="molecule type" value="Genomic_DNA"/>
</dbReference>
<proteinExistence type="predicted"/>